<dbReference type="PANTHER" id="PTHR37816">
    <property type="entry name" value="YALI0E33011P"/>
    <property type="match status" value="1"/>
</dbReference>
<evidence type="ECO:0000313" key="2">
    <source>
        <dbReference type="Proteomes" id="UP000279457"/>
    </source>
</evidence>
<organism evidence="1 2">
    <name type="scientific">Erwinia psidii</name>
    <dbReference type="NCBI Taxonomy" id="69224"/>
    <lineage>
        <taxon>Bacteria</taxon>
        <taxon>Pseudomonadati</taxon>
        <taxon>Pseudomonadota</taxon>
        <taxon>Gammaproteobacteria</taxon>
        <taxon>Enterobacterales</taxon>
        <taxon>Erwiniaceae</taxon>
        <taxon>Erwinia</taxon>
    </lineage>
</organism>
<sequence length="175" mass="19984">MNSSPHSIKRVVITGNSPGSGKTYMALHLHQKTGLPLFHLDRIFWQSNWQSVTENEFLQRQSEIINNSSWIIEGGYIGSLRQRALQADLVIVVLAGKWKSLWRVVARRAKNGGVRKDLPEGCPDKIDMEFLRFILATHSGRLARIKDQLEDISAPVYYIKSKRELECLIQNLELS</sequence>
<dbReference type="SUPFAM" id="SSF52540">
    <property type="entry name" value="P-loop containing nucleoside triphosphate hydrolases"/>
    <property type="match status" value="1"/>
</dbReference>
<dbReference type="InterPro" id="IPR027417">
    <property type="entry name" value="P-loop_NTPase"/>
</dbReference>
<name>A0A3N6SK93_9GAMM</name>
<dbReference type="EMBL" id="RHHM01000008">
    <property type="protein sequence ID" value="RQM38046.1"/>
    <property type="molecule type" value="Genomic_DNA"/>
</dbReference>
<accession>A0A3N6SK93</accession>
<gene>
    <name evidence="1" type="ORF">EB241_12270</name>
</gene>
<dbReference type="Gene3D" id="3.40.50.300">
    <property type="entry name" value="P-loop containing nucleotide triphosphate hydrolases"/>
    <property type="match status" value="1"/>
</dbReference>
<dbReference type="InterPro" id="IPR052922">
    <property type="entry name" value="Cytidylate_Kinase-2"/>
</dbReference>
<protein>
    <recommendedName>
        <fullName evidence="3">AAA family ATPase</fullName>
    </recommendedName>
</protein>
<evidence type="ECO:0000313" key="1">
    <source>
        <dbReference type="EMBL" id="RQM38046.1"/>
    </source>
</evidence>
<reference evidence="1 2" key="1">
    <citation type="submission" date="2018-10" db="EMBL/GenBank/DDBJ databases">
        <title>Draft genome sequence for the type isolate of Erwinia psidii, agent causal of bacterial blight in guava (Psidium guajava) and wilt and die-back of Eucalyptus spp.</title>
        <authorList>
            <person name="Hermenegildo P.S."/>
            <person name="Santos S.A."/>
            <person name="Guimaraes L.M.S."/>
            <person name="Vidigal P.M.P."/>
            <person name="Pereira I.C."/>
            <person name="Badel J.L."/>
            <person name="Alfenas-Zerbini P."/>
            <person name="Ferreira M.A.S.V."/>
            <person name="Alfenas A.C."/>
        </authorList>
    </citation>
    <scope>NUCLEOTIDE SEQUENCE [LARGE SCALE GENOMIC DNA]</scope>
    <source>
        <strain evidence="1 2">IBSBF 435</strain>
    </source>
</reference>
<dbReference type="AlphaFoldDB" id="A0A3N6SK93"/>
<proteinExistence type="predicted"/>
<dbReference type="Proteomes" id="UP000279457">
    <property type="component" value="Unassembled WGS sequence"/>
</dbReference>
<keyword evidence="2" id="KW-1185">Reference proteome</keyword>
<comment type="caution">
    <text evidence="1">The sequence shown here is derived from an EMBL/GenBank/DDBJ whole genome shotgun (WGS) entry which is preliminary data.</text>
</comment>
<dbReference type="OrthoDB" id="5296079at2"/>
<dbReference type="RefSeq" id="WP_124233397.1">
    <property type="nucleotide sequence ID" value="NZ_RHHM01000008.1"/>
</dbReference>
<dbReference type="PANTHER" id="PTHR37816:SF3">
    <property type="entry name" value="MODULATES DNA TOPOLOGY"/>
    <property type="match status" value="1"/>
</dbReference>
<evidence type="ECO:0008006" key="3">
    <source>
        <dbReference type="Google" id="ProtNLM"/>
    </source>
</evidence>